<protein>
    <submittedName>
        <fullName evidence="1">Uncharacterized protein</fullName>
    </submittedName>
</protein>
<dbReference type="AlphaFoldDB" id="A0A1F2WHL9"/>
<evidence type="ECO:0000313" key="2">
    <source>
        <dbReference type="Proteomes" id="UP000177876"/>
    </source>
</evidence>
<dbReference type="EMBL" id="MELK01000047">
    <property type="protein sequence ID" value="OFW56344.1"/>
    <property type="molecule type" value="Genomic_DNA"/>
</dbReference>
<organism evidence="1 2">
    <name type="scientific">Candidatus Solincola sediminis</name>
    <dbReference type="NCBI Taxonomy" id="1797199"/>
    <lineage>
        <taxon>Bacteria</taxon>
        <taxon>Bacillati</taxon>
        <taxon>Actinomycetota</taxon>
        <taxon>Candidatus Geothermincolia</taxon>
        <taxon>Candidatus Geothermincolales</taxon>
        <taxon>Candidatus Geothermincolaceae</taxon>
        <taxon>Candidatus Solincola</taxon>
    </lineage>
</organism>
<accession>A0A1F2WHL9</accession>
<name>A0A1F2WHL9_9ACTN</name>
<comment type="caution">
    <text evidence="1">The sequence shown here is derived from an EMBL/GenBank/DDBJ whole genome shotgun (WGS) entry which is preliminary data.</text>
</comment>
<dbReference type="STRING" id="1797197.A2Y75_03855"/>
<dbReference type="Proteomes" id="UP000177876">
    <property type="component" value="Unassembled WGS sequence"/>
</dbReference>
<proteinExistence type="predicted"/>
<reference evidence="1 2" key="1">
    <citation type="journal article" date="2016" name="Nat. Commun.">
        <title>Thousands of microbial genomes shed light on interconnected biogeochemical processes in an aquifer system.</title>
        <authorList>
            <person name="Anantharaman K."/>
            <person name="Brown C.T."/>
            <person name="Hug L.A."/>
            <person name="Sharon I."/>
            <person name="Castelle C.J."/>
            <person name="Probst A.J."/>
            <person name="Thomas B.C."/>
            <person name="Singh A."/>
            <person name="Wilkins M.J."/>
            <person name="Karaoz U."/>
            <person name="Brodie E.L."/>
            <person name="Williams K.H."/>
            <person name="Hubbard S.S."/>
            <person name="Banfield J.F."/>
        </authorList>
    </citation>
    <scope>NUCLEOTIDE SEQUENCE [LARGE SCALE GENOMIC DNA]</scope>
</reference>
<evidence type="ECO:0000313" key="1">
    <source>
        <dbReference type="EMBL" id="OFW56344.1"/>
    </source>
</evidence>
<gene>
    <name evidence="1" type="ORF">A2Y75_03855</name>
</gene>
<sequence length="104" mass="12244">MFSDIDDITINYEEDGVLVVEELDKAVLSRGAWTTIIFKYRQWEKSKDDYGPERFSIRRYRKMNDEYRQQAKFNISSADQARKLIDVLQAWIAAGEVEPSEETD</sequence>